<accession>K1YAY2</accession>
<sequence>TSGSVLTIAADMIEEWSELNLEAVRAKKEEARKLLETYRDTHEVMDMDQYVELEYEFLKESAKEQLATRPQ</sequence>
<reference evidence="1" key="1">
    <citation type="journal article" date="2012" name="Science">
        <title>Fermentation, hydrogen, and sulfur metabolism in multiple uncultivated bacterial phyla.</title>
        <authorList>
            <person name="Wrighton K.C."/>
            <person name="Thomas B.C."/>
            <person name="Sharon I."/>
            <person name="Miller C.S."/>
            <person name="Castelle C.J."/>
            <person name="VerBerkmoes N.C."/>
            <person name="Wilkins M.J."/>
            <person name="Hettich R.L."/>
            <person name="Lipton M.S."/>
            <person name="Williams K.H."/>
            <person name="Long P.E."/>
            <person name="Banfield J.F."/>
        </authorList>
    </citation>
    <scope>NUCLEOTIDE SEQUENCE [LARGE SCALE GENOMIC DNA]</scope>
</reference>
<name>K1YAY2_9BACT</name>
<comment type="caution">
    <text evidence="1">The sequence shown here is derived from an EMBL/GenBank/DDBJ whole genome shotgun (WGS) entry which is preliminary data.</text>
</comment>
<protein>
    <submittedName>
        <fullName evidence="1">Uncharacterized protein</fullName>
    </submittedName>
</protein>
<gene>
    <name evidence="1" type="ORF">ACD_78C00367G0008</name>
</gene>
<evidence type="ECO:0000313" key="1">
    <source>
        <dbReference type="EMBL" id="EKD29533.1"/>
    </source>
</evidence>
<feature type="non-terminal residue" evidence="1">
    <location>
        <position position="1"/>
    </location>
</feature>
<dbReference type="EMBL" id="AMFJ01034367">
    <property type="protein sequence ID" value="EKD29533.1"/>
    <property type="molecule type" value="Genomic_DNA"/>
</dbReference>
<organism evidence="1">
    <name type="scientific">uncultured bacterium</name>
    <name type="common">gcode 4</name>
    <dbReference type="NCBI Taxonomy" id="1234023"/>
    <lineage>
        <taxon>Bacteria</taxon>
        <taxon>environmental samples</taxon>
    </lineage>
</organism>
<proteinExistence type="predicted"/>
<dbReference type="AlphaFoldDB" id="K1YAY2"/>